<dbReference type="EMBL" id="WJBB01000020">
    <property type="protein sequence ID" value="MBC3798059.1"/>
    <property type="molecule type" value="Genomic_DNA"/>
</dbReference>
<organism evidence="2 3">
    <name type="scientific">Acetobacterium tundrae</name>
    <dbReference type="NCBI Taxonomy" id="132932"/>
    <lineage>
        <taxon>Bacteria</taxon>
        <taxon>Bacillati</taxon>
        <taxon>Bacillota</taxon>
        <taxon>Clostridia</taxon>
        <taxon>Eubacteriales</taxon>
        <taxon>Eubacteriaceae</taxon>
        <taxon>Acetobacterium</taxon>
    </lineage>
</organism>
<evidence type="ECO:0000259" key="1">
    <source>
        <dbReference type="PROSITE" id="PS50042"/>
    </source>
</evidence>
<dbReference type="SMART" id="SM00100">
    <property type="entry name" value="cNMP"/>
    <property type="match status" value="1"/>
</dbReference>
<dbReference type="InterPro" id="IPR018490">
    <property type="entry name" value="cNMP-bd_dom_sf"/>
</dbReference>
<gene>
    <name evidence="2" type="ORF">GH807_13510</name>
</gene>
<dbReference type="Proteomes" id="UP000653358">
    <property type="component" value="Unassembled WGS sequence"/>
</dbReference>
<comment type="caution">
    <text evidence="2">The sequence shown here is derived from an EMBL/GenBank/DDBJ whole genome shotgun (WGS) entry which is preliminary data.</text>
</comment>
<keyword evidence="3" id="KW-1185">Reference proteome</keyword>
<accession>A0ABR6WNN2</accession>
<dbReference type="Gene3D" id="1.10.10.10">
    <property type="entry name" value="Winged helix-like DNA-binding domain superfamily/Winged helix DNA-binding domain"/>
    <property type="match status" value="1"/>
</dbReference>
<reference evidence="2 3" key="1">
    <citation type="journal article" date="2020" name="mSystems">
        <title>Defining Genomic and Predicted Metabolic Features of the Acetobacterium Genus.</title>
        <authorList>
            <person name="Ross D.E."/>
            <person name="Marshall C.W."/>
            <person name="Gulliver D."/>
            <person name="May H.D."/>
            <person name="Norman R.S."/>
        </authorList>
    </citation>
    <scope>NUCLEOTIDE SEQUENCE [LARGE SCALE GENOMIC DNA]</scope>
    <source>
        <strain evidence="2 3">DSM 9173</strain>
    </source>
</reference>
<dbReference type="Gene3D" id="2.60.120.10">
    <property type="entry name" value="Jelly Rolls"/>
    <property type="match status" value="1"/>
</dbReference>
<dbReference type="RefSeq" id="WP_148605361.1">
    <property type="nucleotide sequence ID" value="NZ_RXYB01000020.1"/>
</dbReference>
<feature type="domain" description="Cyclic nucleotide-binding" evidence="1">
    <location>
        <begin position="11"/>
        <end position="75"/>
    </location>
</feature>
<dbReference type="SUPFAM" id="SSF51206">
    <property type="entry name" value="cAMP-binding domain-like"/>
    <property type="match status" value="1"/>
</dbReference>
<dbReference type="InterPro" id="IPR000595">
    <property type="entry name" value="cNMP-bd_dom"/>
</dbReference>
<name>A0ABR6WNN2_9FIRM</name>
<proteinExistence type="predicted"/>
<dbReference type="PROSITE" id="PS50042">
    <property type="entry name" value="CNMP_BINDING_3"/>
    <property type="match status" value="1"/>
</dbReference>
<evidence type="ECO:0000313" key="2">
    <source>
        <dbReference type="EMBL" id="MBC3798059.1"/>
    </source>
</evidence>
<sequence length="195" mass="22405">MDLYLMKFMAKYTDFNKEALQEIMGHMVVETYEKGTILLRQGDISSKCYLVLNGCVRQYSYGVEGKEITNDFFTEEQSVTLFKSYKLRLPSDYSLSCVEKTTLLIGDADTEEKMYVEYPALQNITRSMLELNLGETQDASARFMSKTPEERYRSLVEQRPGLINRVPQHQLASYLGITPESLSRIKKRLSQDSSG</sequence>
<dbReference type="Pfam" id="PF00027">
    <property type="entry name" value="cNMP_binding"/>
    <property type="match status" value="1"/>
</dbReference>
<dbReference type="InterPro" id="IPR036388">
    <property type="entry name" value="WH-like_DNA-bd_sf"/>
</dbReference>
<dbReference type="InterPro" id="IPR014710">
    <property type="entry name" value="RmlC-like_jellyroll"/>
</dbReference>
<dbReference type="CDD" id="cd00038">
    <property type="entry name" value="CAP_ED"/>
    <property type="match status" value="1"/>
</dbReference>
<evidence type="ECO:0000313" key="3">
    <source>
        <dbReference type="Proteomes" id="UP000653358"/>
    </source>
</evidence>
<protein>
    <submittedName>
        <fullName evidence="2">Cyclic nucleotide-binding domain-containing protein</fullName>
    </submittedName>
</protein>